<accession>A0A8H3W3E4</accession>
<comment type="caution">
    <text evidence="1">The sequence shown here is derived from an EMBL/GenBank/DDBJ whole genome shotgun (WGS) entry which is preliminary data.</text>
</comment>
<feature type="non-terminal residue" evidence="1">
    <location>
        <position position="1"/>
    </location>
</feature>
<dbReference type="OrthoDB" id="5599418at2759"/>
<dbReference type="Proteomes" id="UP000434172">
    <property type="component" value="Unassembled WGS sequence"/>
</dbReference>
<organism evidence="1 2">
    <name type="scientific">Colletotrichum asianum</name>
    <dbReference type="NCBI Taxonomy" id="702518"/>
    <lineage>
        <taxon>Eukaryota</taxon>
        <taxon>Fungi</taxon>
        <taxon>Dikarya</taxon>
        <taxon>Ascomycota</taxon>
        <taxon>Pezizomycotina</taxon>
        <taxon>Sordariomycetes</taxon>
        <taxon>Hypocreomycetidae</taxon>
        <taxon>Glomerellales</taxon>
        <taxon>Glomerellaceae</taxon>
        <taxon>Colletotrichum</taxon>
        <taxon>Colletotrichum gloeosporioides species complex</taxon>
    </lineage>
</organism>
<evidence type="ECO:0000313" key="1">
    <source>
        <dbReference type="EMBL" id="KAF0318567.1"/>
    </source>
</evidence>
<reference evidence="1 2" key="1">
    <citation type="submission" date="2019-12" db="EMBL/GenBank/DDBJ databases">
        <title>A genome sequence resource for the geographically widespread anthracnose pathogen Colletotrichum asianum.</title>
        <authorList>
            <person name="Meng Y."/>
        </authorList>
    </citation>
    <scope>NUCLEOTIDE SEQUENCE [LARGE SCALE GENOMIC DNA]</scope>
    <source>
        <strain evidence="1 2">ICMP 18580</strain>
    </source>
</reference>
<proteinExistence type="predicted"/>
<dbReference type="AlphaFoldDB" id="A0A8H3W3E4"/>
<gene>
    <name evidence="1" type="ORF">GQ607_014244</name>
</gene>
<protein>
    <submittedName>
        <fullName evidence="1">Uncharacterized protein</fullName>
    </submittedName>
</protein>
<dbReference type="EMBL" id="WOWK01000108">
    <property type="protein sequence ID" value="KAF0318567.1"/>
    <property type="molecule type" value="Genomic_DNA"/>
</dbReference>
<name>A0A8H3W3E4_9PEZI</name>
<evidence type="ECO:0000313" key="2">
    <source>
        <dbReference type="Proteomes" id="UP000434172"/>
    </source>
</evidence>
<keyword evidence="2" id="KW-1185">Reference proteome</keyword>
<sequence>FNNVLIIINRFIKYTYFILYKEVSNTKEYIYTFLKYIITNYKILKESILNKDKIFILKF</sequence>